<reference evidence="1 2" key="1">
    <citation type="submission" date="2019-02" db="EMBL/GenBank/DDBJ databases">
        <title>The draft genome of Kosakonia quasisacchari strain WCHKQ120001.</title>
        <authorList>
            <person name="Wang C."/>
            <person name="Feng Y."/>
            <person name="Zong Z."/>
        </authorList>
    </citation>
    <scope>NUCLEOTIDE SEQUENCE [LARGE SCALE GENOMIC DNA]</scope>
    <source>
        <strain evidence="1 2">WCHKQ120001</strain>
    </source>
</reference>
<evidence type="ECO:0000313" key="2">
    <source>
        <dbReference type="Proteomes" id="UP000291793"/>
    </source>
</evidence>
<gene>
    <name evidence="1" type="ORF">E0L21_15675</name>
</gene>
<sequence length="32" mass="3677">ELLANRGFEVIDMVQEDPHCGGHTVWLAQRVR</sequence>
<dbReference type="AlphaFoldDB" id="A0A4R0H2L7"/>
<evidence type="ECO:0000313" key="1">
    <source>
        <dbReference type="EMBL" id="TCC03434.1"/>
    </source>
</evidence>
<name>A0A4R0H2L7_9ENTR</name>
<keyword evidence="2" id="KW-1185">Reference proteome</keyword>
<dbReference type="GO" id="GO:0032259">
    <property type="term" value="P:methylation"/>
    <property type="evidence" value="ECO:0007669"/>
    <property type="project" value="UniProtKB-KW"/>
</dbReference>
<feature type="non-terminal residue" evidence="1">
    <location>
        <position position="1"/>
    </location>
</feature>
<dbReference type="EMBL" id="SJOP01000014">
    <property type="protein sequence ID" value="TCC03434.1"/>
    <property type="molecule type" value="Genomic_DNA"/>
</dbReference>
<comment type="caution">
    <text evidence="1">The sequence shown here is derived from an EMBL/GenBank/DDBJ whole genome shotgun (WGS) entry which is preliminary data.</text>
</comment>
<keyword evidence="1" id="KW-0489">Methyltransferase</keyword>
<accession>A0A4R0H2L7</accession>
<proteinExistence type="predicted"/>
<dbReference type="Proteomes" id="UP000291793">
    <property type="component" value="Unassembled WGS sequence"/>
</dbReference>
<protein>
    <submittedName>
        <fullName evidence="1">SAM-dependent methyltransferase</fullName>
    </submittedName>
</protein>
<keyword evidence="1" id="KW-0808">Transferase</keyword>
<dbReference type="GO" id="GO:0008168">
    <property type="term" value="F:methyltransferase activity"/>
    <property type="evidence" value="ECO:0007669"/>
    <property type="project" value="UniProtKB-KW"/>
</dbReference>
<organism evidence="1 2">
    <name type="scientific">Kosakonia quasisacchari</name>
    <dbReference type="NCBI Taxonomy" id="2529380"/>
    <lineage>
        <taxon>Bacteria</taxon>
        <taxon>Pseudomonadati</taxon>
        <taxon>Pseudomonadota</taxon>
        <taxon>Gammaproteobacteria</taxon>
        <taxon>Enterobacterales</taxon>
        <taxon>Enterobacteriaceae</taxon>
        <taxon>Kosakonia</taxon>
    </lineage>
</organism>